<proteinExistence type="predicted"/>
<evidence type="ECO:0000313" key="1">
    <source>
        <dbReference type="EMBL" id="CAK5005823.1"/>
    </source>
</evidence>
<organism evidence="1 2">
    <name type="scientific">Meloidogyne enterolobii</name>
    <name type="common">Root-knot nematode worm</name>
    <name type="synonym">Meloidogyne mayaguensis</name>
    <dbReference type="NCBI Taxonomy" id="390850"/>
    <lineage>
        <taxon>Eukaryota</taxon>
        <taxon>Metazoa</taxon>
        <taxon>Ecdysozoa</taxon>
        <taxon>Nematoda</taxon>
        <taxon>Chromadorea</taxon>
        <taxon>Rhabditida</taxon>
        <taxon>Tylenchina</taxon>
        <taxon>Tylenchomorpha</taxon>
        <taxon>Tylenchoidea</taxon>
        <taxon>Meloidogynidae</taxon>
        <taxon>Meloidogyninae</taxon>
        <taxon>Meloidogyne</taxon>
    </lineage>
</organism>
<accession>A0ACB0XK60</accession>
<gene>
    <name evidence="1" type="ORF">MENTE1834_LOCUS45</name>
</gene>
<keyword evidence="2" id="KW-1185">Reference proteome</keyword>
<dbReference type="Proteomes" id="UP001497535">
    <property type="component" value="Unassembled WGS sequence"/>
</dbReference>
<protein>
    <submittedName>
        <fullName evidence="1">Uncharacterized protein</fullName>
    </submittedName>
</protein>
<dbReference type="EMBL" id="CAVMJV010000001">
    <property type="protein sequence ID" value="CAK5005823.1"/>
    <property type="molecule type" value="Genomic_DNA"/>
</dbReference>
<name>A0ACB0XK60_MELEN</name>
<comment type="caution">
    <text evidence="1">The sequence shown here is derived from an EMBL/GenBank/DDBJ whole genome shotgun (WGS) entry which is preliminary data.</text>
</comment>
<sequence>MVMFPHDDVMPGCKMIDLVRRLPPLVSSFSSTSICGLQLGQVKTSKTFELVGRAKYR</sequence>
<evidence type="ECO:0000313" key="2">
    <source>
        <dbReference type="Proteomes" id="UP001497535"/>
    </source>
</evidence>
<reference evidence="1" key="1">
    <citation type="submission" date="2023-11" db="EMBL/GenBank/DDBJ databases">
        <authorList>
            <person name="Poullet M."/>
        </authorList>
    </citation>
    <scope>NUCLEOTIDE SEQUENCE</scope>
    <source>
        <strain evidence="1">E1834</strain>
    </source>
</reference>